<proteinExistence type="inferred from homology"/>
<dbReference type="AlphaFoldDB" id="A0A3M2LTG6"/>
<dbReference type="CDD" id="cd16334">
    <property type="entry name" value="LppX-like"/>
    <property type="match status" value="1"/>
</dbReference>
<evidence type="ECO:0000313" key="4">
    <source>
        <dbReference type="EMBL" id="RMI38168.1"/>
    </source>
</evidence>
<dbReference type="GO" id="GO:0030313">
    <property type="term" value="C:cell envelope"/>
    <property type="evidence" value="ECO:0007669"/>
    <property type="project" value="UniProtKB-SubCell"/>
</dbReference>
<dbReference type="SUPFAM" id="SSF89392">
    <property type="entry name" value="Prokaryotic lipoproteins and lipoprotein localization factors"/>
    <property type="match status" value="1"/>
</dbReference>
<evidence type="ECO:0000256" key="2">
    <source>
        <dbReference type="ARBA" id="ARBA00009194"/>
    </source>
</evidence>
<evidence type="ECO:0000313" key="5">
    <source>
        <dbReference type="Proteomes" id="UP000282674"/>
    </source>
</evidence>
<dbReference type="PROSITE" id="PS51257">
    <property type="entry name" value="PROKAR_LIPOPROTEIN"/>
    <property type="match status" value="1"/>
</dbReference>
<evidence type="ECO:0000256" key="3">
    <source>
        <dbReference type="ARBA" id="ARBA00022475"/>
    </source>
</evidence>
<evidence type="ECO:0000256" key="1">
    <source>
        <dbReference type="ARBA" id="ARBA00004196"/>
    </source>
</evidence>
<organism evidence="4 5">
    <name type="scientific">Actinomadura harenae</name>
    <dbReference type="NCBI Taxonomy" id="2483351"/>
    <lineage>
        <taxon>Bacteria</taxon>
        <taxon>Bacillati</taxon>
        <taxon>Actinomycetota</taxon>
        <taxon>Actinomycetes</taxon>
        <taxon>Streptosporangiales</taxon>
        <taxon>Thermomonosporaceae</taxon>
        <taxon>Actinomadura</taxon>
    </lineage>
</organism>
<dbReference type="Pfam" id="PF07161">
    <property type="entry name" value="LppX_LprAFG"/>
    <property type="match status" value="1"/>
</dbReference>
<dbReference type="RefSeq" id="WP_122198541.1">
    <property type="nucleotide sequence ID" value="NZ_JBHSKC010000003.1"/>
</dbReference>
<accession>A0A3M2LTG6</accession>
<comment type="similarity">
    <text evidence="2">Belongs to the LppX/LprAFG lipoprotein family.</text>
</comment>
<comment type="subcellular location">
    <subcellularLocation>
        <location evidence="1">Cell envelope</location>
    </subcellularLocation>
</comment>
<dbReference type="EMBL" id="RFFG01000091">
    <property type="protein sequence ID" value="RMI38168.1"/>
    <property type="molecule type" value="Genomic_DNA"/>
</dbReference>
<dbReference type="InterPro" id="IPR029046">
    <property type="entry name" value="LolA/LolB/LppX"/>
</dbReference>
<dbReference type="Proteomes" id="UP000282674">
    <property type="component" value="Unassembled WGS sequence"/>
</dbReference>
<keyword evidence="5" id="KW-1185">Reference proteome</keyword>
<gene>
    <name evidence="4" type="ORF">EBO15_33780</name>
</gene>
<keyword evidence="3" id="KW-1003">Cell membrane</keyword>
<name>A0A3M2LTG6_9ACTN</name>
<keyword evidence="3" id="KW-0472">Membrane</keyword>
<comment type="caution">
    <text evidence="4">The sequence shown here is derived from an EMBL/GenBank/DDBJ whole genome shotgun (WGS) entry which is preliminary data.</text>
</comment>
<sequence>MSKVVRPFVIVALALLAVGGCKGGGGSKEPTARFDAGQVVKQSADAMGKVTSVAVTLRTEGNPGLMIHGGDLKLLKNGDGEGTVQLSQSGATGEMQLVAVGDSVYIKGVTGKNWRKVPKVLAGTMYDTSAVLDPDRGVAKMLTSITDPKAQAEEKVAGKDCYRVGGTLTGASIGKIVPGVDGDLAGQLWIDKASHRLVRVKGTMPKGGSATIDFTEYDQPYKISAPQ</sequence>
<reference evidence="4 5" key="1">
    <citation type="submission" date="2018-10" db="EMBL/GenBank/DDBJ databases">
        <title>Isolation from soil.</title>
        <authorList>
            <person name="Hu J."/>
        </authorList>
    </citation>
    <scope>NUCLEOTIDE SEQUENCE [LARGE SCALE GENOMIC DNA]</scope>
    <source>
        <strain evidence="4 5">NEAU-Ht49</strain>
    </source>
</reference>
<keyword evidence="4" id="KW-0449">Lipoprotein</keyword>
<dbReference type="InterPro" id="IPR009830">
    <property type="entry name" value="LppX/LprAFG"/>
</dbReference>
<dbReference type="Gene3D" id="2.50.20.20">
    <property type="match status" value="1"/>
</dbReference>
<protein>
    <submittedName>
        <fullName evidence="4">LppX_LprAFG lipoprotein</fullName>
    </submittedName>
</protein>
<dbReference type="OrthoDB" id="4763237at2"/>